<dbReference type="RefSeq" id="WP_203866523.1">
    <property type="nucleotide sequence ID" value="NZ_BONW01000013.1"/>
</dbReference>
<organism evidence="5 6">
    <name type="scientific">Plantactinospora endophytica</name>
    <dbReference type="NCBI Taxonomy" id="673535"/>
    <lineage>
        <taxon>Bacteria</taxon>
        <taxon>Bacillati</taxon>
        <taxon>Actinomycetota</taxon>
        <taxon>Actinomycetes</taxon>
        <taxon>Micromonosporales</taxon>
        <taxon>Micromonosporaceae</taxon>
        <taxon>Plantactinospora</taxon>
    </lineage>
</organism>
<accession>A0ABQ4DZW4</accession>
<evidence type="ECO:0000256" key="3">
    <source>
        <dbReference type="ARBA" id="ARBA00022729"/>
    </source>
</evidence>
<evidence type="ECO:0000313" key="6">
    <source>
        <dbReference type="Proteomes" id="UP000646749"/>
    </source>
</evidence>
<feature type="chain" id="PRO_5045633076" evidence="4">
    <location>
        <begin position="19"/>
        <end position="420"/>
    </location>
</feature>
<evidence type="ECO:0000256" key="4">
    <source>
        <dbReference type="SAM" id="SignalP"/>
    </source>
</evidence>
<proteinExistence type="inferred from homology"/>
<dbReference type="PANTHER" id="PTHR30061">
    <property type="entry name" value="MALTOSE-BINDING PERIPLASMIC PROTEIN"/>
    <property type="match status" value="1"/>
</dbReference>
<dbReference type="InterPro" id="IPR006059">
    <property type="entry name" value="SBP"/>
</dbReference>
<evidence type="ECO:0000313" key="5">
    <source>
        <dbReference type="EMBL" id="GIG87999.1"/>
    </source>
</evidence>
<evidence type="ECO:0000256" key="1">
    <source>
        <dbReference type="ARBA" id="ARBA00008520"/>
    </source>
</evidence>
<keyword evidence="3 4" id="KW-0732">Signal</keyword>
<dbReference type="Gene3D" id="3.40.190.10">
    <property type="entry name" value="Periplasmic binding protein-like II"/>
    <property type="match status" value="1"/>
</dbReference>
<comment type="similarity">
    <text evidence="1">Belongs to the bacterial solute-binding protein 1 family.</text>
</comment>
<keyword evidence="6" id="KW-1185">Reference proteome</keyword>
<feature type="signal peptide" evidence="4">
    <location>
        <begin position="1"/>
        <end position="18"/>
    </location>
</feature>
<sequence length="420" mass="45205">MRFRSKAALGVVAALALAGCQESGTPTDPTKIGGTVSLWYLEDPVPEFLESVKAGFEAKYPGTTVELTEVPEDGYVTKIDTAILAQEPPDVGFVYEPRWMKAGSMMPLDDVIKSEGIKTDNMNQVALSECELDGKLYCLGSLTGSVVLVYNKDLFDKAKVAYPAADKPMTIDEYATMARALKAGLDGVFGSSAGAPYTWSDRRTHFSDDGKKISGLVNDSSTIHLYEVLAGLGRDKVSPSPAEAELVSPGDMLGGGKLAMAITDMEFAAKTLEQGKFRWGAAPPPVEKAGDPSFVFVGTDKYGAFSASKNPATAKALVAFIATEGNRIRMEKTDQPPLDATMLATWAGDNASRKEVVSVLSTSKRPGLFVPGYWEVLATLGDLYDQMATGEADPRGAIEKEAPELQNKLDREWETWENIK</sequence>
<comment type="caution">
    <text evidence="5">The sequence shown here is derived from an EMBL/GenBank/DDBJ whole genome shotgun (WGS) entry which is preliminary data.</text>
</comment>
<dbReference type="EMBL" id="BONW01000013">
    <property type="protein sequence ID" value="GIG87999.1"/>
    <property type="molecule type" value="Genomic_DNA"/>
</dbReference>
<protein>
    <submittedName>
        <fullName evidence="5">ABC transporter substrate-binding protein</fullName>
    </submittedName>
</protein>
<evidence type="ECO:0000256" key="2">
    <source>
        <dbReference type="ARBA" id="ARBA00022448"/>
    </source>
</evidence>
<reference evidence="5 6" key="1">
    <citation type="submission" date="2021-01" db="EMBL/GenBank/DDBJ databases">
        <title>Whole genome shotgun sequence of Plantactinospora endophytica NBRC 110450.</title>
        <authorList>
            <person name="Komaki H."/>
            <person name="Tamura T."/>
        </authorList>
    </citation>
    <scope>NUCLEOTIDE SEQUENCE [LARGE SCALE GENOMIC DNA]</scope>
    <source>
        <strain evidence="5 6">NBRC 110450</strain>
    </source>
</reference>
<dbReference type="Proteomes" id="UP000646749">
    <property type="component" value="Unassembled WGS sequence"/>
</dbReference>
<dbReference type="SUPFAM" id="SSF53850">
    <property type="entry name" value="Periplasmic binding protein-like II"/>
    <property type="match status" value="1"/>
</dbReference>
<dbReference type="PROSITE" id="PS51257">
    <property type="entry name" value="PROKAR_LIPOPROTEIN"/>
    <property type="match status" value="1"/>
</dbReference>
<keyword evidence="2" id="KW-0813">Transport</keyword>
<name>A0ABQ4DZW4_9ACTN</name>
<dbReference type="Pfam" id="PF01547">
    <property type="entry name" value="SBP_bac_1"/>
    <property type="match status" value="1"/>
</dbReference>
<dbReference type="PANTHER" id="PTHR30061:SF50">
    <property type="entry name" value="MALTOSE_MALTODEXTRIN-BINDING PERIPLASMIC PROTEIN"/>
    <property type="match status" value="1"/>
</dbReference>
<gene>
    <name evidence="5" type="ORF">Pen02_29350</name>
</gene>